<dbReference type="GO" id="GO:0002128">
    <property type="term" value="P:tRNA nucleoside ribose methylation"/>
    <property type="evidence" value="ECO:0007669"/>
    <property type="project" value="TreeGrafter"/>
</dbReference>
<dbReference type="GO" id="GO:0160206">
    <property type="term" value="F:tRNA (cytidine(32)/uridine(32)-2'-O)-methyltransferase activity"/>
    <property type="evidence" value="ECO:0007669"/>
    <property type="project" value="UniProtKB-EC"/>
</dbReference>
<evidence type="ECO:0000259" key="17">
    <source>
        <dbReference type="Pfam" id="PF00588"/>
    </source>
</evidence>
<evidence type="ECO:0000256" key="6">
    <source>
        <dbReference type="ARBA" id="ARBA00013781"/>
    </source>
</evidence>
<dbReference type="Proteomes" id="UP000040088">
    <property type="component" value="Unassembled WGS sequence"/>
</dbReference>
<keyword evidence="8 16" id="KW-0489">Methyltransferase</keyword>
<dbReference type="Pfam" id="PF00588">
    <property type="entry name" value="SpoU_methylase"/>
    <property type="match status" value="1"/>
</dbReference>
<dbReference type="EMBL" id="CQEM01000017">
    <property type="protein sequence ID" value="CNL63550.1"/>
    <property type="molecule type" value="Genomic_DNA"/>
</dbReference>
<organism evidence="18 19">
    <name type="scientific">Yersinia aleksiciae</name>
    <dbReference type="NCBI Taxonomy" id="263819"/>
    <lineage>
        <taxon>Bacteria</taxon>
        <taxon>Pseudomonadati</taxon>
        <taxon>Pseudomonadota</taxon>
        <taxon>Gammaproteobacteria</taxon>
        <taxon>Enterobacterales</taxon>
        <taxon>Yersiniaceae</taxon>
        <taxon>Yersinia</taxon>
    </lineage>
</organism>
<dbReference type="GO" id="GO:0106339">
    <property type="term" value="F:tRNA (cytidine(32)-2'-O)-methyltransferase activity"/>
    <property type="evidence" value="ECO:0007669"/>
    <property type="project" value="RHEA"/>
</dbReference>
<dbReference type="NCBIfam" id="NF011694">
    <property type="entry name" value="PRK15114.1"/>
    <property type="match status" value="1"/>
</dbReference>
<dbReference type="FunFam" id="3.40.1280.10:FF:000006">
    <property type="entry name" value="Uncharacterized tRNA/rRNA methyltransferase HI_0380"/>
    <property type="match status" value="1"/>
</dbReference>
<evidence type="ECO:0000256" key="8">
    <source>
        <dbReference type="ARBA" id="ARBA00022603"/>
    </source>
</evidence>
<keyword evidence="10 16" id="KW-0949">S-adenosyl-L-methionine</keyword>
<dbReference type="GO" id="GO:0003723">
    <property type="term" value="F:RNA binding"/>
    <property type="evidence" value="ECO:0007669"/>
    <property type="project" value="InterPro"/>
</dbReference>
<evidence type="ECO:0000256" key="14">
    <source>
        <dbReference type="ARBA" id="ARBA00048256"/>
    </source>
</evidence>
<dbReference type="GO" id="GO:0005829">
    <property type="term" value="C:cytosol"/>
    <property type="evidence" value="ECO:0007669"/>
    <property type="project" value="TreeGrafter"/>
</dbReference>
<dbReference type="AlphaFoldDB" id="A0A0T9UR61"/>
<name>A0A0T9UR61_YERAE</name>
<feature type="domain" description="tRNA/rRNA methyltransferase SpoU type" evidence="17">
    <location>
        <begin position="45"/>
        <end position="194"/>
    </location>
</feature>
<dbReference type="EC" id="2.1.1.200" evidence="5 16"/>
<dbReference type="Gene3D" id="1.10.8.590">
    <property type="match status" value="1"/>
</dbReference>
<keyword evidence="9 18" id="KW-0808">Transferase</keyword>
<dbReference type="CDD" id="cd18093">
    <property type="entry name" value="SpoU-like_TrmJ"/>
    <property type="match status" value="1"/>
</dbReference>
<dbReference type="PANTHER" id="PTHR42786">
    <property type="entry name" value="TRNA/RRNA METHYLTRANSFERASE"/>
    <property type="match status" value="1"/>
</dbReference>
<comment type="subcellular location">
    <subcellularLocation>
        <location evidence="2 16">Cytoplasm</location>
    </subcellularLocation>
</comment>
<dbReference type="Gene3D" id="3.40.1280.10">
    <property type="match status" value="1"/>
</dbReference>
<comment type="function">
    <text evidence="1 16">Catalyzes the formation of 2'O-methylated cytidine (Cm32) or 2'O-methylated uridine (Um32) at position 32 in tRNA.</text>
</comment>
<evidence type="ECO:0000256" key="10">
    <source>
        <dbReference type="ARBA" id="ARBA00022691"/>
    </source>
</evidence>
<evidence type="ECO:0000256" key="7">
    <source>
        <dbReference type="ARBA" id="ARBA00022490"/>
    </source>
</evidence>
<evidence type="ECO:0000256" key="3">
    <source>
        <dbReference type="ARBA" id="ARBA00007228"/>
    </source>
</evidence>
<evidence type="ECO:0000256" key="9">
    <source>
        <dbReference type="ARBA" id="ARBA00022679"/>
    </source>
</evidence>
<comment type="catalytic activity">
    <reaction evidence="15 16">
        <text>cytidine(32) in tRNA + S-adenosyl-L-methionine = 2'-O-methylcytidine(32) in tRNA + S-adenosyl-L-homocysteine + H(+)</text>
        <dbReference type="Rhea" id="RHEA:42932"/>
        <dbReference type="Rhea" id="RHEA-COMP:10288"/>
        <dbReference type="Rhea" id="RHEA-COMP:10289"/>
        <dbReference type="ChEBI" id="CHEBI:15378"/>
        <dbReference type="ChEBI" id="CHEBI:57856"/>
        <dbReference type="ChEBI" id="CHEBI:59789"/>
        <dbReference type="ChEBI" id="CHEBI:74495"/>
        <dbReference type="ChEBI" id="CHEBI:82748"/>
        <dbReference type="EC" id="2.1.1.200"/>
    </reaction>
</comment>
<comment type="similarity">
    <text evidence="3">Belongs to the class IV-like SAM-binding methyltransferase superfamily. RNA methyltransferase TrmH family.</text>
</comment>
<evidence type="ECO:0000256" key="11">
    <source>
        <dbReference type="ARBA" id="ARBA00022694"/>
    </source>
</evidence>
<dbReference type="InterPro" id="IPR004384">
    <property type="entry name" value="RNA_MeTrfase_TrmJ/LasT"/>
</dbReference>
<evidence type="ECO:0000256" key="15">
    <source>
        <dbReference type="ARBA" id="ARBA00048557"/>
    </source>
</evidence>
<comment type="catalytic activity">
    <reaction evidence="14 16">
        <text>uridine(32) in tRNA + S-adenosyl-L-methionine = 2'-O-methyluridine(32) in tRNA + S-adenosyl-L-homocysteine + H(+)</text>
        <dbReference type="Rhea" id="RHEA:42936"/>
        <dbReference type="Rhea" id="RHEA-COMP:10107"/>
        <dbReference type="Rhea" id="RHEA-COMP:10290"/>
        <dbReference type="ChEBI" id="CHEBI:15378"/>
        <dbReference type="ChEBI" id="CHEBI:57856"/>
        <dbReference type="ChEBI" id="CHEBI:59789"/>
        <dbReference type="ChEBI" id="CHEBI:65315"/>
        <dbReference type="ChEBI" id="CHEBI:74478"/>
        <dbReference type="EC" id="2.1.1.200"/>
    </reaction>
</comment>
<evidence type="ECO:0000256" key="12">
    <source>
        <dbReference type="ARBA" id="ARBA00031634"/>
    </source>
</evidence>
<evidence type="ECO:0000256" key="2">
    <source>
        <dbReference type="ARBA" id="ARBA00004496"/>
    </source>
</evidence>
<gene>
    <name evidence="16 18" type="primary">trmJ</name>
    <name evidence="18" type="ORF">ERS008460_03404</name>
</gene>
<dbReference type="InterPro" id="IPR001537">
    <property type="entry name" value="SpoU_MeTrfase"/>
</dbReference>
<dbReference type="InterPro" id="IPR029028">
    <property type="entry name" value="Alpha/beta_knot_MTases"/>
</dbReference>
<dbReference type="PANTHER" id="PTHR42786:SF2">
    <property type="entry name" value="TRNA (CYTIDINE_URIDINE-2'-O-)-METHYLTRANSFERASE TRMJ"/>
    <property type="match status" value="1"/>
</dbReference>
<dbReference type="STRING" id="28152.CH54_1469"/>
<evidence type="ECO:0000256" key="5">
    <source>
        <dbReference type="ARBA" id="ARBA00012626"/>
    </source>
</evidence>
<evidence type="ECO:0000313" key="19">
    <source>
        <dbReference type="Proteomes" id="UP000040088"/>
    </source>
</evidence>
<accession>A0A0T9UR61</accession>
<dbReference type="FunFam" id="1.10.8.590:FF:000001">
    <property type="entry name" value="tRNA:Cm32/Um32 methyltransferase"/>
    <property type="match status" value="1"/>
</dbReference>
<evidence type="ECO:0000256" key="16">
    <source>
        <dbReference type="RuleBase" id="RU362024"/>
    </source>
</evidence>
<dbReference type="InterPro" id="IPR029026">
    <property type="entry name" value="tRNA_m1G_MTases_N"/>
</dbReference>
<proteinExistence type="inferred from homology"/>
<comment type="subunit">
    <text evidence="4 16">Homodimer.</text>
</comment>
<sequence>MPIPATPENTGMLAAYLHLEVAWVYVCVNIWRFPVILRVCMLHNIRIVLVETSHTGNMGSTARAMKTMGLTNLYLVNPLVKPDSQAIALSAGASDVIGNATIVDTLDEALAGCSLVIGTSARSRTLPWPMLEPRECGVRSAREAEHAPVALVFGRERVGLTNDELQKCHYHVAIPANPEYSSLNLAMAVQILAYEVRVAFLDRQQAAAPVIEEEEAPYPLVDDLERFYLHLEQVLSHTGFIRQAHPGQIMSKLRRLFTRARPEAQELNILRGMLTSIEKQDKYPQRDAGQSAENNKN</sequence>
<keyword evidence="11 16" id="KW-0819">tRNA processing</keyword>
<evidence type="ECO:0000256" key="1">
    <source>
        <dbReference type="ARBA" id="ARBA00002720"/>
    </source>
</evidence>
<protein>
    <recommendedName>
        <fullName evidence="6 16">tRNA (cytidine/uridine-2'-O-)-methyltransferase TrmJ</fullName>
        <ecNumber evidence="5 16">2.1.1.200</ecNumber>
    </recommendedName>
    <alternativeName>
        <fullName evidence="12 16">tRNA (cytidine(32)/uridine(32)-2'-O)-methyltransferase</fullName>
    </alternativeName>
    <alternativeName>
        <fullName evidence="13 16">tRNA Cm32/Um32 methyltransferase</fullName>
    </alternativeName>
</protein>
<dbReference type="PIRSF" id="PIRSF004808">
    <property type="entry name" value="LasT"/>
    <property type="match status" value="1"/>
</dbReference>
<evidence type="ECO:0000313" key="18">
    <source>
        <dbReference type="EMBL" id="CNL63550.1"/>
    </source>
</evidence>
<reference evidence="19" key="1">
    <citation type="submission" date="2015-03" db="EMBL/GenBank/DDBJ databases">
        <authorList>
            <consortium name="Pathogen Informatics"/>
        </authorList>
    </citation>
    <scope>NUCLEOTIDE SEQUENCE [LARGE SCALE GENOMIC DNA]</scope>
    <source>
        <strain evidence="19">IP27925</strain>
    </source>
</reference>
<dbReference type="SUPFAM" id="SSF75217">
    <property type="entry name" value="alpha/beta knot"/>
    <property type="match status" value="1"/>
</dbReference>
<evidence type="ECO:0000256" key="13">
    <source>
        <dbReference type="ARBA" id="ARBA00032381"/>
    </source>
</evidence>
<dbReference type="NCBIfam" id="TIGR00050">
    <property type="entry name" value="rRNA_methyl_1"/>
    <property type="match status" value="1"/>
</dbReference>
<evidence type="ECO:0000256" key="4">
    <source>
        <dbReference type="ARBA" id="ARBA00011738"/>
    </source>
</evidence>
<keyword evidence="7 16" id="KW-0963">Cytoplasm</keyword>